<evidence type="ECO:0000256" key="1">
    <source>
        <dbReference type="SAM" id="Phobius"/>
    </source>
</evidence>
<protein>
    <submittedName>
        <fullName evidence="2">Uncharacterized protein</fullName>
    </submittedName>
</protein>
<dbReference type="AlphaFoldDB" id="A0A0F9HF15"/>
<keyword evidence="1" id="KW-0812">Transmembrane</keyword>
<evidence type="ECO:0000313" key="2">
    <source>
        <dbReference type="EMBL" id="KKL80270.1"/>
    </source>
</evidence>
<accession>A0A0F9HF15</accession>
<keyword evidence="1" id="KW-1133">Transmembrane helix</keyword>
<gene>
    <name evidence="2" type="ORF">LCGC14_2006410</name>
</gene>
<sequence>MSLERTRSVLPLLALAAGLAAIAWLAQVPIFYLLSDEAPWLLAYWSISAAALAVVVAVVLHRMFGSSGVLVLRLVLG</sequence>
<feature type="transmembrane region" description="Helical" evidence="1">
    <location>
        <begin position="41"/>
        <end position="60"/>
    </location>
</feature>
<comment type="caution">
    <text evidence="2">The sequence shown here is derived from an EMBL/GenBank/DDBJ whole genome shotgun (WGS) entry which is preliminary data.</text>
</comment>
<dbReference type="EMBL" id="LAZR01022903">
    <property type="protein sequence ID" value="KKL80270.1"/>
    <property type="molecule type" value="Genomic_DNA"/>
</dbReference>
<organism evidence="2">
    <name type="scientific">marine sediment metagenome</name>
    <dbReference type="NCBI Taxonomy" id="412755"/>
    <lineage>
        <taxon>unclassified sequences</taxon>
        <taxon>metagenomes</taxon>
        <taxon>ecological metagenomes</taxon>
    </lineage>
</organism>
<name>A0A0F9HF15_9ZZZZ</name>
<feature type="non-terminal residue" evidence="2">
    <location>
        <position position="77"/>
    </location>
</feature>
<keyword evidence="1" id="KW-0472">Membrane</keyword>
<reference evidence="2" key="1">
    <citation type="journal article" date="2015" name="Nature">
        <title>Complex archaea that bridge the gap between prokaryotes and eukaryotes.</title>
        <authorList>
            <person name="Spang A."/>
            <person name="Saw J.H."/>
            <person name="Jorgensen S.L."/>
            <person name="Zaremba-Niedzwiedzka K."/>
            <person name="Martijn J."/>
            <person name="Lind A.E."/>
            <person name="van Eijk R."/>
            <person name="Schleper C."/>
            <person name="Guy L."/>
            <person name="Ettema T.J."/>
        </authorList>
    </citation>
    <scope>NUCLEOTIDE SEQUENCE</scope>
</reference>
<proteinExistence type="predicted"/>